<accession>A0A1M7ZWI3</accession>
<gene>
    <name evidence="1" type="ORF">SAMN05443547_1604</name>
</gene>
<evidence type="ECO:0000313" key="1">
    <source>
        <dbReference type="EMBL" id="SHO73249.1"/>
    </source>
</evidence>
<dbReference type="RefSeq" id="WP_143165246.1">
    <property type="nucleotide sequence ID" value="NZ_CBCSEA010000006.1"/>
</dbReference>
<sequence>MEKQIFIIIICFICNTVSAQQNTYLDALKLKEIYEQHRNRNLDYIKLKNEINSILSQYNLNLDEFNAFNSNPFLSNDFFPYPKPLTNKNGTGGKKNDSNNFESVQFDIADFSASATSQPSWQTLIIKGTSDFLADRFTAELISMATNKSFQKIKDLQTVKSLFPNSMQLINEITDKNSNTTTYALDFNILKNLVKKDIAEIPKNIPSLTGLNPTQKDFYNIGYHIATQTKEGYSIQQIIENLSNSNEIINQDLQLALKRLNILSIALQNKQGAATIWVNPSNDLNFLNTKNDKELVARYFYGLLYEQLKDDPIFKPYTENPIQFVEMVQSFGSLFNQLNSTYELLKSKDFNLKTTEDFITYSTNITKSINVFLNTKIINDYLKIDNITFTYLNSFLSIYEAILNKDYQTALINTYFMLKETMNLEDLRGLTFLSEIAMVEKSEDVRKILESYTLPIGSSSIKRKSSFNISINGYVGLSGGIERAYINGNRDRGNFGLTAPIGFTISTSDKKRANFSAFFSVIDLGTMVNARFNDTEIENQDVKIEQFFAPGLGIYYNIQKTPISLGLHYSYIKNLKEFTQNNSTVENNFGVGRFNFSILVDIPFFNIYTH</sequence>
<evidence type="ECO:0008006" key="3">
    <source>
        <dbReference type="Google" id="ProtNLM"/>
    </source>
</evidence>
<evidence type="ECO:0000313" key="2">
    <source>
        <dbReference type="Proteomes" id="UP000184611"/>
    </source>
</evidence>
<dbReference type="EMBL" id="FRYK01000002">
    <property type="protein sequence ID" value="SHO73249.1"/>
    <property type="molecule type" value="Genomic_DNA"/>
</dbReference>
<reference evidence="2" key="1">
    <citation type="submission" date="2016-12" db="EMBL/GenBank/DDBJ databases">
        <authorList>
            <person name="Varghese N."/>
            <person name="Submissions S."/>
        </authorList>
    </citation>
    <scope>NUCLEOTIDE SEQUENCE [LARGE SCALE GENOMIC DNA]</scope>
    <source>
        <strain evidence="2">DSM 18830</strain>
    </source>
</reference>
<dbReference type="STRING" id="416016.SAMN05443547_1604"/>
<proteinExistence type="predicted"/>
<organism evidence="1 2">
    <name type="scientific">Flavobacterium cucumis</name>
    <dbReference type="NCBI Taxonomy" id="416016"/>
    <lineage>
        <taxon>Bacteria</taxon>
        <taxon>Pseudomonadati</taxon>
        <taxon>Bacteroidota</taxon>
        <taxon>Flavobacteriia</taxon>
        <taxon>Flavobacteriales</taxon>
        <taxon>Flavobacteriaceae</taxon>
        <taxon>Flavobacterium</taxon>
    </lineage>
</organism>
<protein>
    <recommendedName>
        <fullName evidence="3">Outer membrane protein beta-barrel domain-containing protein</fullName>
    </recommendedName>
</protein>
<keyword evidence="2" id="KW-1185">Reference proteome</keyword>
<dbReference type="Proteomes" id="UP000184611">
    <property type="component" value="Unassembled WGS sequence"/>
</dbReference>
<dbReference type="OrthoDB" id="1488584at2"/>
<dbReference type="AlphaFoldDB" id="A0A1M7ZWI3"/>
<name>A0A1M7ZWI3_9FLAO</name>